<dbReference type="RefSeq" id="WP_108737575.1">
    <property type="nucleotide sequence ID" value="NZ_CP020919.1"/>
</dbReference>
<keyword evidence="1" id="KW-1133">Transmembrane helix</keyword>
<keyword evidence="3" id="KW-1185">Reference proteome</keyword>
<protein>
    <recommendedName>
        <fullName evidence="4">Phosphoribosylaminoimidazolesuccinocarboxamide synthase</fullName>
    </recommendedName>
</protein>
<organism evidence="2 3">
    <name type="scientific">Flavobacterium kingsejongi</name>
    <dbReference type="NCBI Taxonomy" id="1678728"/>
    <lineage>
        <taxon>Bacteria</taxon>
        <taxon>Pseudomonadati</taxon>
        <taxon>Bacteroidota</taxon>
        <taxon>Flavobacteriia</taxon>
        <taxon>Flavobacteriales</taxon>
        <taxon>Flavobacteriaceae</taxon>
        <taxon>Flavobacterium</taxon>
    </lineage>
</organism>
<dbReference type="AlphaFoldDB" id="A0A2S1LQK3"/>
<feature type="transmembrane region" description="Helical" evidence="1">
    <location>
        <begin position="69"/>
        <end position="89"/>
    </location>
</feature>
<evidence type="ECO:0000313" key="3">
    <source>
        <dbReference type="Proteomes" id="UP000244677"/>
    </source>
</evidence>
<keyword evidence="1" id="KW-0812">Transmembrane</keyword>
<dbReference type="KEGG" id="fki:FK004_12780"/>
<dbReference type="OrthoDB" id="663679at2"/>
<feature type="transmembrane region" description="Helical" evidence="1">
    <location>
        <begin position="40"/>
        <end position="57"/>
    </location>
</feature>
<proteinExistence type="predicted"/>
<evidence type="ECO:0008006" key="4">
    <source>
        <dbReference type="Google" id="ProtNLM"/>
    </source>
</evidence>
<name>A0A2S1LQK3_9FLAO</name>
<dbReference type="Proteomes" id="UP000244677">
    <property type="component" value="Chromosome"/>
</dbReference>
<sequence>MEDVKTFRTKTGYCHITPDQIILNKDAVLDTSEKMTESDGVVKIVLVYILFAAYLIYSAYGDFGRGENVMAGILALVAVGLIYAIAISLDNSGTPVIDRSSIKKVEFTTGKKGLTRSVFVVRFKNKKGKIKKRLIMLPGSLNNGAEETEKALQIMRAEKLIL</sequence>
<evidence type="ECO:0000256" key="1">
    <source>
        <dbReference type="SAM" id="Phobius"/>
    </source>
</evidence>
<dbReference type="EMBL" id="CP020919">
    <property type="protein sequence ID" value="AWG26037.1"/>
    <property type="molecule type" value="Genomic_DNA"/>
</dbReference>
<gene>
    <name evidence="2" type="ORF">FK004_12780</name>
</gene>
<reference evidence="2 3" key="1">
    <citation type="submission" date="2017-04" db="EMBL/GenBank/DDBJ databases">
        <title>Complete genome sequence of Flavobacterium kingsejong AJ004.</title>
        <authorList>
            <person name="Lee P.C."/>
        </authorList>
    </citation>
    <scope>NUCLEOTIDE SEQUENCE [LARGE SCALE GENOMIC DNA]</scope>
    <source>
        <strain evidence="2 3">AJ004</strain>
    </source>
</reference>
<evidence type="ECO:0000313" key="2">
    <source>
        <dbReference type="EMBL" id="AWG26037.1"/>
    </source>
</evidence>
<accession>A0A2S1LQK3</accession>
<keyword evidence="1" id="KW-0472">Membrane</keyword>